<evidence type="ECO:0000259" key="3">
    <source>
        <dbReference type="PROSITE" id="PS50977"/>
    </source>
</evidence>
<sequence length="205" mass="23306">MNRHSWKAGEGIIMANEEVDRRAEILNAAVELFGMLGYYGTSLQKIADRVGLTKAGVLHYVGSKEGLLTAALDEVYDSETEDILTDIVREPRPLIADMWRRIVAVNARRPIQVHMFSTLSAEAIDPNHPAHEYFANRELHNADTALNIRWQVPEGVDTRRLLNAGFAMMDGVQLRWLRTPGQDLNAMWAECEDALFPLPMWEDYR</sequence>
<keyword evidence="1 2" id="KW-0238">DNA-binding</keyword>
<dbReference type="PROSITE" id="PS50977">
    <property type="entry name" value="HTH_TETR_2"/>
    <property type="match status" value="1"/>
</dbReference>
<evidence type="ECO:0000313" key="4">
    <source>
        <dbReference type="EMBL" id="BAF39976.1"/>
    </source>
</evidence>
<dbReference type="InterPro" id="IPR050109">
    <property type="entry name" value="HTH-type_TetR-like_transc_reg"/>
</dbReference>
<name>A1A2P3_BIFAA</name>
<dbReference type="GO" id="GO:0000976">
    <property type="term" value="F:transcription cis-regulatory region binding"/>
    <property type="evidence" value="ECO:0007669"/>
    <property type="project" value="TreeGrafter"/>
</dbReference>
<dbReference type="EMBL" id="AP009256">
    <property type="protein sequence ID" value="BAF39976.1"/>
    <property type="molecule type" value="Genomic_DNA"/>
</dbReference>
<dbReference type="STRING" id="367928.BAD_1195"/>
<dbReference type="HOGENOM" id="CLU_069356_44_0_11"/>
<dbReference type="SUPFAM" id="SSF46689">
    <property type="entry name" value="Homeodomain-like"/>
    <property type="match status" value="1"/>
</dbReference>
<feature type="DNA-binding region" description="H-T-H motif" evidence="2">
    <location>
        <begin position="42"/>
        <end position="61"/>
    </location>
</feature>
<keyword evidence="5" id="KW-1185">Reference proteome</keyword>
<dbReference type="PRINTS" id="PR00455">
    <property type="entry name" value="HTHTETR"/>
</dbReference>
<organism evidence="4 5">
    <name type="scientific">Bifidobacterium adolescentis (strain ATCC 15703 / DSM 20083 / NCTC 11814 / E194a)</name>
    <dbReference type="NCBI Taxonomy" id="367928"/>
    <lineage>
        <taxon>Bacteria</taxon>
        <taxon>Bacillati</taxon>
        <taxon>Actinomycetota</taxon>
        <taxon>Actinomycetes</taxon>
        <taxon>Bifidobacteriales</taxon>
        <taxon>Bifidobacteriaceae</taxon>
        <taxon>Bifidobacterium</taxon>
    </lineage>
</organism>
<accession>A1A2P3</accession>
<dbReference type="KEGG" id="bad:BAD_1195"/>
<dbReference type="PaxDb" id="1680-BADO_1341"/>
<dbReference type="AlphaFoldDB" id="A1A2P3"/>
<gene>
    <name evidence="4" type="ordered locus">BAD_1195</name>
</gene>
<dbReference type="Proteomes" id="UP000008702">
    <property type="component" value="Chromosome"/>
</dbReference>
<dbReference type="PANTHER" id="PTHR30055:SF146">
    <property type="entry name" value="HTH-TYPE TRANSCRIPTIONAL DUAL REGULATOR CECR"/>
    <property type="match status" value="1"/>
</dbReference>
<dbReference type="PANTHER" id="PTHR30055">
    <property type="entry name" value="HTH-TYPE TRANSCRIPTIONAL REGULATOR RUTR"/>
    <property type="match status" value="1"/>
</dbReference>
<dbReference type="SUPFAM" id="SSF48498">
    <property type="entry name" value="Tetracyclin repressor-like, C-terminal domain"/>
    <property type="match status" value="1"/>
</dbReference>
<evidence type="ECO:0000256" key="1">
    <source>
        <dbReference type="ARBA" id="ARBA00023125"/>
    </source>
</evidence>
<dbReference type="InterPro" id="IPR036271">
    <property type="entry name" value="Tet_transcr_reg_TetR-rel_C_sf"/>
</dbReference>
<dbReference type="Pfam" id="PF00440">
    <property type="entry name" value="TetR_N"/>
    <property type="match status" value="1"/>
</dbReference>
<protein>
    <submittedName>
        <fullName evidence="4">Possible TetR-type transcriptional regulator</fullName>
    </submittedName>
</protein>
<dbReference type="InterPro" id="IPR001647">
    <property type="entry name" value="HTH_TetR"/>
</dbReference>
<dbReference type="InterPro" id="IPR009057">
    <property type="entry name" value="Homeodomain-like_sf"/>
</dbReference>
<proteinExistence type="predicted"/>
<dbReference type="GO" id="GO:0003700">
    <property type="term" value="F:DNA-binding transcription factor activity"/>
    <property type="evidence" value="ECO:0007669"/>
    <property type="project" value="TreeGrafter"/>
</dbReference>
<evidence type="ECO:0000313" key="5">
    <source>
        <dbReference type="Proteomes" id="UP000008702"/>
    </source>
</evidence>
<evidence type="ECO:0000256" key="2">
    <source>
        <dbReference type="PROSITE-ProRule" id="PRU00335"/>
    </source>
</evidence>
<dbReference type="Gene3D" id="1.10.357.10">
    <property type="entry name" value="Tetracycline Repressor, domain 2"/>
    <property type="match status" value="1"/>
</dbReference>
<reference evidence="4 5" key="1">
    <citation type="submission" date="2006-12" db="EMBL/GenBank/DDBJ databases">
        <title>Bifidobacterium adolescentis complete genome sequence.</title>
        <authorList>
            <person name="Suzuki T."/>
            <person name="Tsuda Y."/>
            <person name="Kanou N."/>
            <person name="Inoue T."/>
            <person name="Kumazaki K."/>
            <person name="Nagano S."/>
            <person name="Hirai S."/>
            <person name="Tanaka K."/>
            <person name="Watanabe K."/>
        </authorList>
    </citation>
    <scope>NUCLEOTIDE SEQUENCE [LARGE SCALE GENOMIC DNA]</scope>
    <source>
        <strain evidence="5">ATCC 15703 / DSM 20083 / NCTC 11814 / E194a</strain>
    </source>
</reference>
<feature type="domain" description="HTH tetR-type" evidence="3">
    <location>
        <begin position="19"/>
        <end position="79"/>
    </location>
</feature>